<keyword evidence="1" id="KW-0680">Restriction system</keyword>
<dbReference type="SUPFAM" id="SSF116734">
    <property type="entry name" value="DNA methylase specificity domain"/>
    <property type="match status" value="1"/>
</dbReference>
<feature type="non-terminal residue" evidence="3">
    <location>
        <position position="1"/>
    </location>
</feature>
<dbReference type="AlphaFoldDB" id="A0A8B3E6G5"/>
<dbReference type="PANTHER" id="PTHR30408">
    <property type="entry name" value="TYPE-1 RESTRICTION ENZYME ECOKI SPECIFICITY PROTEIN"/>
    <property type="match status" value="1"/>
</dbReference>
<reference evidence="3 4" key="1">
    <citation type="submission" date="2018-08" db="EMBL/GenBank/DDBJ databases">
        <title>Vibrio harveyi strains pathogenic to white snook Centropomus viridis Lockington (1877) and potential probiotic bacteria.</title>
        <authorList>
            <person name="Soto-Rodriguez S."/>
            <person name="Gomez-Gil B."/>
            <person name="Lozano-Olvera R."/>
        </authorList>
    </citation>
    <scope>NUCLEOTIDE SEQUENCE [LARGE SCALE GENOMIC DNA]</scope>
    <source>
        <strain evidence="3 4">CAIM 1508</strain>
    </source>
</reference>
<dbReference type="Gene3D" id="3.90.220.20">
    <property type="entry name" value="DNA methylase specificity domains"/>
    <property type="match status" value="1"/>
</dbReference>
<keyword evidence="3" id="KW-0255">Endonuclease</keyword>
<dbReference type="EMBL" id="QOUW02000126">
    <property type="protein sequence ID" value="RIW05825.1"/>
    <property type="molecule type" value="Genomic_DNA"/>
</dbReference>
<evidence type="ECO:0000313" key="4">
    <source>
        <dbReference type="Proteomes" id="UP000253437"/>
    </source>
</evidence>
<evidence type="ECO:0000256" key="2">
    <source>
        <dbReference type="ARBA" id="ARBA00023125"/>
    </source>
</evidence>
<keyword evidence="2" id="KW-0238">DNA-binding</keyword>
<accession>A0A8B3E6G5</accession>
<dbReference type="GO" id="GO:0003677">
    <property type="term" value="F:DNA binding"/>
    <property type="evidence" value="ECO:0007669"/>
    <property type="project" value="UniProtKB-KW"/>
</dbReference>
<dbReference type="GO" id="GO:0009307">
    <property type="term" value="P:DNA restriction-modification system"/>
    <property type="evidence" value="ECO:0007669"/>
    <property type="project" value="UniProtKB-KW"/>
</dbReference>
<dbReference type="InterPro" id="IPR052021">
    <property type="entry name" value="Type-I_RS_S_subunit"/>
</dbReference>
<gene>
    <name evidence="3" type="ORF">DS957_022310</name>
</gene>
<dbReference type="Gene3D" id="1.10.287.1120">
    <property type="entry name" value="Bipartite methylase S protein"/>
    <property type="match status" value="1"/>
</dbReference>
<dbReference type="InterPro" id="IPR044946">
    <property type="entry name" value="Restrct_endonuc_typeI_TRD_sf"/>
</dbReference>
<organism evidence="3 4">
    <name type="scientific">Vibrio harveyi</name>
    <name type="common">Beneckea harveyi</name>
    <dbReference type="NCBI Taxonomy" id="669"/>
    <lineage>
        <taxon>Bacteria</taxon>
        <taxon>Pseudomonadati</taxon>
        <taxon>Pseudomonadota</taxon>
        <taxon>Gammaproteobacteria</taxon>
        <taxon>Vibrionales</taxon>
        <taxon>Vibrionaceae</taxon>
        <taxon>Vibrio</taxon>
    </lineage>
</organism>
<keyword evidence="3" id="KW-0378">Hydrolase</keyword>
<dbReference type="GO" id="GO:0004519">
    <property type="term" value="F:endonuclease activity"/>
    <property type="evidence" value="ECO:0007669"/>
    <property type="project" value="UniProtKB-KW"/>
</dbReference>
<keyword evidence="3" id="KW-0540">Nuclease</keyword>
<proteinExistence type="predicted"/>
<sequence length="156" mass="17286">SEYLVPEAMSKFNVKRVPKGSVLLSFKLTLGRVSIARKELATNEAIAHFVSPKFSISSEYLYCYLSTFDYGSLGSTSSIATAVNSKIIKDMPVLVPSEAVLEKFCHVVAPYFERLKVTDDETLALEQLRNVLLPKLISGELRLDSPEVEKAKALVE</sequence>
<dbReference type="PANTHER" id="PTHR30408:SF12">
    <property type="entry name" value="TYPE I RESTRICTION ENZYME MJAVIII SPECIFICITY SUBUNIT"/>
    <property type="match status" value="1"/>
</dbReference>
<comment type="caution">
    <text evidence="3">The sequence shown here is derived from an EMBL/GenBank/DDBJ whole genome shotgun (WGS) entry which is preliminary data.</text>
</comment>
<evidence type="ECO:0000313" key="3">
    <source>
        <dbReference type="EMBL" id="RIW05825.1"/>
    </source>
</evidence>
<protein>
    <submittedName>
        <fullName evidence="3">Restriction endonuclease subunit S</fullName>
    </submittedName>
</protein>
<name>A0A8B3E6G5_VIBHA</name>
<evidence type="ECO:0000256" key="1">
    <source>
        <dbReference type="ARBA" id="ARBA00022747"/>
    </source>
</evidence>
<dbReference type="Proteomes" id="UP000253437">
    <property type="component" value="Unassembled WGS sequence"/>
</dbReference>